<evidence type="ECO:0000313" key="20">
    <source>
        <dbReference type="Proteomes" id="UP001233999"/>
    </source>
</evidence>
<dbReference type="Gene3D" id="2.10.25.10">
    <property type="entry name" value="Laminin"/>
    <property type="match status" value="3"/>
</dbReference>
<keyword evidence="7" id="KW-0744">Spermatogenesis</keyword>
<dbReference type="Proteomes" id="UP001233999">
    <property type="component" value="Unassembled WGS sequence"/>
</dbReference>
<evidence type="ECO:0000256" key="4">
    <source>
        <dbReference type="ARBA" id="ARBA00022729"/>
    </source>
</evidence>
<dbReference type="PROSITE" id="PS51120">
    <property type="entry name" value="LDLRB"/>
    <property type="match status" value="2"/>
</dbReference>
<dbReference type="SMART" id="SM00181">
    <property type="entry name" value="EGF"/>
    <property type="match status" value="3"/>
</dbReference>
<keyword evidence="17" id="KW-0812">Transmembrane</keyword>
<dbReference type="EMBL" id="JASPKZ010001409">
    <property type="protein sequence ID" value="KAJ9598065.1"/>
    <property type="molecule type" value="Genomic_DNA"/>
</dbReference>
<feature type="disulfide bond" evidence="14">
    <location>
        <begin position="365"/>
        <end position="374"/>
    </location>
</feature>
<evidence type="ECO:0000256" key="3">
    <source>
        <dbReference type="ARBA" id="ARBA00022536"/>
    </source>
</evidence>
<keyword evidence="8" id="KW-0896">Oogenesis</keyword>
<evidence type="ECO:0000256" key="13">
    <source>
        <dbReference type="ARBA" id="ARBA00040020"/>
    </source>
</evidence>
<reference evidence="19" key="1">
    <citation type="journal article" date="2023" name="IScience">
        <title>Live-bearing cockroach genome reveals convergent evolutionary mechanisms linked to viviparity in insects and beyond.</title>
        <authorList>
            <person name="Fouks B."/>
            <person name="Harrison M.C."/>
            <person name="Mikhailova A.A."/>
            <person name="Marchal E."/>
            <person name="English S."/>
            <person name="Carruthers M."/>
            <person name="Jennings E.C."/>
            <person name="Chiamaka E.L."/>
            <person name="Frigard R.A."/>
            <person name="Pippel M."/>
            <person name="Attardo G.M."/>
            <person name="Benoit J.B."/>
            <person name="Bornberg-Bauer E."/>
            <person name="Tobe S.S."/>
        </authorList>
    </citation>
    <scope>NUCLEOTIDE SEQUENCE</scope>
    <source>
        <strain evidence="19">Stay&amp;Tobe</strain>
    </source>
</reference>
<evidence type="ECO:0000256" key="6">
    <source>
        <dbReference type="ARBA" id="ARBA00022782"/>
    </source>
</evidence>
<gene>
    <name evidence="19" type="ORF">L9F63_026829</name>
</gene>
<dbReference type="GO" id="GO:0060070">
    <property type="term" value="P:canonical Wnt signaling pathway"/>
    <property type="evidence" value="ECO:0007669"/>
    <property type="project" value="TreeGrafter"/>
</dbReference>
<feature type="non-terminal residue" evidence="19">
    <location>
        <position position="555"/>
    </location>
</feature>
<dbReference type="PANTHER" id="PTHR46513">
    <property type="entry name" value="VITELLOGENIN RECEPTOR-LIKE PROTEIN-RELATED-RELATED"/>
    <property type="match status" value="1"/>
</dbReference>
<dbReference type="Pfam" id="PF00058">
    <property type="entry name" value="Ldl_recept_b"/>
    <property type="match status" value="1"/>
</dbReference>
<evidence type="ECO:0000256" key="9">
    <source>
        <dbReference type="ARBA" id="ARBA00023136"/>
    </source>
</evidence>
<comment type="subcellular location">
    <subcellularLocation>
        <location evidence="1">Cell membrane</location>
        <topology evidence="1">Single-pass type I membrane protein</topology>
    </subcellularLocation>
</comment>
<dbReference type="AlphaFoldDB" id="A0AAD8AG24"/>
<keyword evidence="3 14" id="KW-0245">EGF-like domain</keyword>
<evidence type="ECO:0000256" key="17">
    <source>
        <dbReference type="SAM" id="Phobius"/>
    </source>
</evidence>
<comment type="similarity">
    <text evidence="12">Belongs to the cueball family.</text>
</comment>
<dbReference type="GO" id="GO:0042813">
    <property type="term" value="F:Wnt receptor activity"/>
    <property type="evidence" value="ECO:0007669"/>
    <property type="project" value="TreeGrafter"/>
</dbReference>
<feature type="domain" description="EGF-like" evidence="18">
    <location>
        <begin position="340"/>
        <end position="375"/>
    </location>
</feature>
<keyword evidence="10 14" id="KW-1015">Disulfide bond</keyword>
<feature type="disulfide bond" evidence="14">
    <location>
        <begin position="307"/>
        <end position="317"/>
    </location>
</feature>
<evidence type="ECO:0000256" key="15">
    <source>
        <dbReference type="PROSITE-ProRule" id="PRU00461"/>
    </source>
</evidence>
<evidence type="ECO:0000256" key="5">
    <source>
        <dbReference type="ARBA" id="ARBA00022737"/>
    </source>
</evidence>
<dbReference type="PROSITE" id="PS50026">
    <property type="entry name" value="EGF_3"/>
    <property type="match status" value="2"/>
</dbReference>
<name>A0AAD8AG24_DIPPU</name>
<evidence type="ECO:0000256" key="1">
    <source>
        <dbReference type="ARBA" id="ARBA00004251"/>
    </source>
</evidence>
<dbReference type="InterPro" id="IPR000742">
    <property type="entry name" value="EGF"/>
</dbReference>
<feature type="transmembrane region" description="Helical" evidence="17">
    <location>
        <begin position="442"/>
        <end position="466"/>
    </location>
</feature>
<dbReference type="PANTHER" id="PTHR46513:SF42">
    <property type="entry name" value="PROTEIN CUEBALL"/>
    <property type="match status" value="1"/>
</dbReference>
<evidence type="ECO:0000256" key="8">
    <source>
        <dbReference type="ARBA" id="ARBA00022943"/>
    </source>
</evidence>
<sequence length="555" mass="63094">NGNSTVRDIAYDVESDTLYWTSENAIYWYNKTMKNKMGEILIQLDEKDIPHGITLDRCRGYIYWTNRYHINPSIERASLDGSNREVVVNKELFRPLGIAVDEPAGKLYWSNDKEGIYYDIRRADLNGKNIEVLLESKHHDPVDLAIGPHEIYWTDNVHSAVWKIPKYHQKNDEPIKIHQFIRRALLILFMPCASIKTVVKDFNIKPFYAILTCTYPYARELRSIRTPQGIVTWTDGKVVCHQETTSTTTKATSDYLSDEPVVVSQSSIKEMSDYCLNSGELVPGKISKYVCQCQIGYSGKRCEVDVCHNYCLNNGQCEVDRNYRPTCVCPLGAEGSRCELHVCSDYCLNDGVCDIDINGKPVCACKGNFSGARCEEMPDSERLCRMYCQQYGHVFIPVDGSTPVCTCFGERGQYDIMPTENNTVTNAELKQSCELGKTISDWVSIVLGAMCVLLTIVSIVLFRKVIILKRRPRIKKRIIVNKNVTPLTSRPPQSPEQCEITIENCCNMNICETPCFEPQTRTPKPRSSQREEKKTLLGSMEDASTSSPCRQDDLY</sequence>
<evidence type="ECO:0000256" key="11">
    <source>
        <dbReference type="ARBA" id="ARBA00023180"/>
    </source>
</evidence>
<feature type="repeat" description="LDL-receptor class B" evidence="15">
    <location>
        <begin position="60"/>
        <end position="104"/>
    </location>
</feature>
<evidence type="ECO:0000259" key="18">
    <source>
        <dbReference type="PROSITE" id="PS50026"/>
    </source>
</evidence>
<keyword evidence="11" id="KW-0325">Glycoprotein</keyword>
<dbReference type="GO" id="GO:0048477">
    <property type="term" value="P:oogenesis"/>
    <property type="evidence" value="ECO:0007669"/>
    <property type="project" value="UniProtKB-KW"/>
</dbReference>
<feature type="repeat" description="LDL-receptor class B" evidence="15">
    <location>
        <begin position="105"/>
        <end position="150"/>
    </location>
</feature>
<keyword evidence="6" id="KW-0221">Differentiation</keyword>
<evidence type="ECO:0000256" key="10">
    <source>
        <dbReference type="ARBA" id="ARBA00023157"/>
    </source>
</evidence>
<feature type="domain" description="EGF-like" evidence="18">
    <location>
        <begin position="303"/>
        <end position="339"/>
    </location>
</feature>
<keyword evidence="9 17" id="KW-0472">Membrane</keyword>
<dbReference type="InterPro" id="IPR011042">
    <property type="entry name" value="6-blade_b-propeller_TolB-like"/>
</dbReference>
<comment type="caution">
    <text evidence="19">The sequence shown here is derived from an EMBL/GenBank/DDBJ whole genome shotgun (WGS) entry which is preliminary data.</text>
</comment>
<dbReference type="InterPro" id="IPR050778">
    <property type="entry name" value="Cueball_EGF_LRP_Nidogen"/>
</dbReference>
<keyword evidence="20" id="KW-1185">Reference proteome</keyword>
<dbReference type="InterPro" id="IPR000033">
    <property type="entry name" value="LDLR_classB_rpt"/>
</dbReference>
<feature type="disulfide bond" evidence="14">
    <location>
        <begin position="329"/>
        <end position="338"/>
    </location>
</feature>
<accession>A0AAD8AG24</accession>
<organism evidence="19 20">
    <name type="scientific">Diploptera punctata</name>
    <name type="common">Pacific beetle cockroach</name>
    <dbReference type="NCBI Taxonomy" id="6984"/>
    <lineage>
        <taxon>Eukaryota</taxon>
        <taxon>Metazoa</taxon>
        <taxon>Ecdysozoa</taxon>
        <taxon>Arthropoda</taxon>
        <taxon>Hexapoda</taxon>
        <taxon>Insecta</taxon>
        <taxon>Pterygota</taxon>
        <taxon>Neoptera</taxon>
        <taxon>Polyneoptera</taxon>
        <taxon>Dictyoptera</taxon>
        <taxon>Blattodea</taxon>
        <taxon>Blaberoidea</taxon>
        <taxon>Blaberidae</taxon>
        <taxon>Diplopterinae</taxon>
        <taxon>Diploptera</taxon>
    </lineage>
</organism>
<keyword evidence="5" id="KW-0677">Repeat</keyword>
<dbReference type="PROSITE" id="PS00022">
    <property type="entry name" value="EGF_1"/>
    <property type="match status" value="2"/>
</dbReference>
<dbReference type="GO" id="GO:0005886">
    <property type="term" value="C:plasma membrane"/>
    <property type="evidence" value="ECO:0007669"/>
    <property type="project" value="UniProtKB-SubCell"/>
</dbReference>
<proteinExistence type="inferred from homology"/>
<reference evidence="19" key="2">
    <citation type="submission" date="2023-05" db="EMBL/GenBank/DDBJ databases">
        <authorList>
            <person name="Fouks B."/>
        </authorList>
    </citation>
    <scope>NUCLEOTIDE SEQUENCE</scope>
    <source>
        <strain evidence="19">Stay&amp;Tobe</strain>
        <tissue evidence="19">Testes</tissue>
    </source>
</reference>
<keyword evidence="4" id="KW-0732">Signal</keyword>
<feature type="disulfide bond" evidence="14">
    <location>
        <begin position="343"/>
        <end position="353"/>
    </location>
</feature>
<dbReference type="Gene3D" id="2.120.10.30">
    <property type="entry name" value="TolB, C-terminal domain"/>
    <property type="match status" value="1"/>
</dbReference>
<evidence type="ECO:0000313" key="19">
    <source>
        <dbReference type="EMBL" id="KAJ9598065.1"/>
    </source>
</evidence>
<keyword evidence="2" id="KW-1003">Cell membrane</keyword>
<evidence type="ECO:0000256" key="16">
    <source>
        <dbReference type="SAM" id="MobiDB-lite"/>
    </source>
</evidence>
<comment type="caution">
    <text evidence="14">Lacks conserved residue(s) required for the propagation of feature annotation.</text>
</comment>
<protein>
    <recommendedName>
        <fullName evidence="13">Protein cueball</fullName>
    </recommendedName>
</protein>
<dbReference type="SUPFAM" id="SSF63825">
    <property type="entry name" value="YWTD domain"/>
    <property type="match status" value="1"/>
</dbReference>
<dbReference type="GO" id="GO:0007283">
    <property type="term" value="P:spermatogenesis"/>
    <property type="evidence" value="ECO:0007669"/>
    <property type="project" value="UniProtKB-KW"/>
</dbReference>
<dbReference type="SMART" id="SM00135">
    <property type="entry name" value="LY"/>
    <property type="match status" value="3"/>
</dbReference>
<evidence type="ECO:0000256" key="12">
    <source>
        <dbReference type="ARBA" id="ARBA00038070"/>
    </source>
</evidence>
<dbReference type="SUPFAM" id="SSF57196">
    <property type="entry name" value="EGF/Laminin"/>
    <property type="match status" value="3"/>
</dbReference>
<dbReference type="GO" id="GO:0017147">
    <property type="term" value="F:Wnt-protein binding"/>
    <property type="evidence" value="ECO:0007669"/>
    <property type="project" value="TreeGrafter"/>
</dbReference>
<feature type="region of interest" description="Disordered" evidence="16">
    <location>
        <begin position="518"/>
        <end position="555"/>
    </location>
</feature>
<keyword evidence="17" id="KW-1133">Transmembrane helix</keyword>
<evidence type="ECO:0000256" key="7">
    <source>
        <dbReference type="ARBA" id="ARBA00022871"/>
    </source>
</evidence>
<evidence type="ECO:0000256" key="14">
    <source>
        <dbReference type="PROSITE-ProRule" id="PRU00076"/>
    </source>
</evidence>
<evidence type="ECO:0000256" key="2">
    <source>
        <dbReference type="ARBA" id="ARBA00022475"/>
    </source>
</evidence>